<dbReference type="Pfam" id="PF00445">
    <property type="entry name" value="Ribonuclease_T2"/>
    <property type="match status" value="1"/>
</dbReference>
<dbReference type="InterPro" id="IPR036430">
    <property type="entry name" value="RNase_T2-like_sf"/>
</dbReference>
<keyword evidence="3" id="KW-0456">Lyase</keyword>
<feature type="chain" id="PRO_5044724419" evidence="5">
    <location>
        <begin position="18"/>
        <end position="247"/>
    </location>
</feature>
<keyword evidence="10" id="KW-1185">Reference proteome</keyword>
<dbReference type="PANTHER" id="PTHR11240:SF65">
    <property type="entry name" value="RIBONUCLEASE S-5-LIKE"/>
    <property type="match status" value="1"/>
</dbReference>
<dbReference type="PANTHER" id="PTHR11240">
    <property type="entry name" value="RIBONUCLEASE T2"/>
    <property type="match status" value="1"/>
</dbReference>
<keyword evidence="5" id="KW-0732">Signal</keyword>
<dbReference type="EMBL" id="JBJKTR010000016">
    <property type="protein sequence ID" value="KAL3340632.1"/>
    <property type="molecule type" value="Genomic_DNA"/>
</dbReference>
<evidence type="ECO:0000256" key="2">
    <source>
        <dbReference type="ARBA" id="ARBA00022759"/>
    </source>
</evidence>
<gene>
    <name evidence="6" type="ORF">AABB24_028981</name>
    <name evidence="7" type="ORF">AABB24_028987</name>
    <name evidence="8" type="ORF">AABB24_028990</name>
    <name evidence="9" type="ORF">AABB24_029224</name>
</gene>
<keyword evidence="2" id="KW-0540">Nuclease</keyword>
<evidence type="ECO:0000313" key="10">
    <source>
        <dbReference type="Proteomes" id="UP001627284"/>
    </source>
</evidence>
<dbReference type="EMBL" id="JBJKTR010000016">
    <property type="protein sequence ID" value="KAL3340957.1"/>
    <property type="molecule type" value="Genomic_DNA"/>
</dbReference>
<dbReference type="Gene3D" id="3.90.730.10">
    <property type="entry name" value="Ribonuclease T2-like"/>
    <property type="match status" value="1"/>
</dbReference>
<keyword evidence="2" id="KW-0378">Hydrolase</keyword>
<organism evidence="7 10">
    <name type="scientific">Solanum stoloniferum</name>
    <dbReference type="NCBI Taxonomy" id="62892"/>
    <lineage>
        <taxon>Eukaryota</taxon>
        <taxon>Viridiplantae</taxon>
        <taxon>Streptophyta</taxon>
        <taxon>Embryophyta</taxon>
        <taxon>Tracheophyta</taxon>
        <taxon>Spermatophyta</taxon>
        <taxon>Magnoliopsida</taxon>
        <taxon>eudicotyledons</taxon>
        <taxon>Gunneridae</taxon>
        <taxon>Pentapetalae</taxon>
        <taxon>asterids</taxon>
        <taxon>lamiids</taxon>
        <taxon>Solanales</taxon>
        <taxon>Solanaceae</taxon>
        <taxon>Solanoideae</taxon>
        <taxon>Solaneae</taxon>
        <taxon>Solanum</taxon>
    </lineage>
</organism>
<dbReference type="Proteomes" id="UP001627284">
    <property type="component" value="Unassembled WGS sequence"/>
</dbReference>
<dbReference type="AlphaFoldDB" id="A0ABD2SAJ0"/>
<evidence type="ECO:0000313" key="8">
    <source>
        <dbReference type="EMBL" id="KAL3340632.1"/>
    </source>
</evidence>
<dbReference type="SUPFAM" id="SSF55895">
    <property type="entry name" value="Ribonuclease Rh-like"/>
    <property type="match status" value="1"/>
</dbReference>
<evidence type="ECO:0000313" key="9">
    <source>
        <dbReference type="EMBL" id="KAL3340957.1"/>
    </source>
</evidence>
<proteinExistence type="inferred from homology"/>
<dbReference type="InterPro" id="IPR001568">
    <property type="entry name" value="RNase_T2-like"/>
</dbReference>
<reference evidence="7 10" key="1">
    <citation type="submission" date="2024-05" db="EMBL/GenBank/DDBJ databases">
        <title>De novo assembly of an allotetraploid wild potato.</title>
        <authorList>
            <person name="Hosaka A.J."/>
        </authorList>
    </citation>
    <scope>NUCLEOTIDE SEQUENCE [LARGE SCALE GENOMIC DNA]</scope>
    <source>
        <tissue evidence="7">Young leaves</tissue>
    </source>
</reference>
<evidence type="ECO:0000313" key="7">
    <source>
        <dbReference type="EMBL" id="KAL3340627.1"/>
    </source>
</evidence>
<evidence type="ECO:0000313" key="6">
    <source>
        <dbReference type="EMBL" id="KAL3340618.1"/>
    </source>
</evidence>
<evidence type="ECO:0000256" key="3">
    <source>
        <dbReference type="ARBA" id="ARBA00023239"/>
    </source>
</evidence>
<sequence length="247" mass="28421">MSGIYLFLIMFIRLTSCQSDFNHLAFVIQWPPTLCGYSGVQCKPTINKQRFTMHGVWPGNSTGHSLKCSLPPQHSEEYVKDVWEKNADLAKQLHNYWPTFLLTNTDEAFWMREWEVHGYFTKQTLPAADYFQGAMKIAEKMKLKGKKNGLLATVTNKFLTALLFSKYDEVIYKMSDLQISLDKVTTKKVYISCTPKNDSFAYLKDIHFCTDKMMGRFIDCPAANLDTRGCGPIYRQRKIIVPLKAIV</sequence>
<dbReference type="EMBL" id="JBJKTR010000016">
    <property type="protein sequence ID" value="KAL3340627.1"/>
    <property type="molecule type" value="Genomic_DNA"/>
</dbReference>
<dbReference type="GO" id="GO:0004519">
    <property type="term" value="F:endonuclease activity"/>
    <property type="evidence" value="ECO:0007669"/>
    <property type="project" value="UniProtKB-KW"/>
</dbReference>
<protein>
    <submittedName>
        <fullName evidence="7">Uncharacterized protein</fullName>
    </submittedName>
</protein>
<dbReference type="EMBL" id="JBJKTR010000016">
    <property type="protein sequence ID" value="KAL3340618.1"/>
    <property type="molecule type" value="Genomic_DNA"/>
</dbReference>
<comment type="similarity">
    <text evidence="1 4">Belongs to the RNase T2 family.</text>
</comment>
<feature type="signal peptide" evidence="5">
    <location>
        <begin position="1"/>
        <end position="17"/>
    </location>
</feature>
<keyword evidence="2" id="KW-0255">Endonuclease</keyword>
<evidence type="ECO:0000256" key="1">
    <source>
        <dbReference type="ARBA" id="ARBA00007469"/>
    </source>
</evidence>
<name>A0ABD2SAJ0_9SOLN</name>
<accession>A0ABD2SAJ0</accession>
<evidence type="ECO:0000256" key="4">
    <source>
        <dbReference type="RuleBase" id="RU004328"/>
    </source>
</evidence>
<comment type="caution">
    <text evidence="7">The sequence shown here is derived from an EMBL/GenBank/DDBJ whole genome shotgun (WGS) entry which is preliminary data.</text>
</comment>
<evidence type="ECO:0000256" key="5">
    <source>
        <dbReference type="SAM" id="SignalP"/>
    </source>
</evidence>